<proteinExistence type="predicted"/>
<comment type="caution">
    <text evidence="1">The sequence shown here is derived from an EMBL/GenBank/DDBJ whole genome shotgun (WGS) entry which is preliminary data.</text>
</comment>
<organism evidence="1 2">
    <name type="scientific">Ixodes persulcatus</name>
    <name type="common">Taiga tick</name>
    <dbReference type="NCBI Taxonomy" id="34615"/>
    <lineage>
        <taxon>Eukaryota</taxon>
        <taxon>Metazoa</taxon>
        <taxon>Ecdysozoa</taxon>
        <taxon>Arthropoda</taxon>
        <taxon>Chelicerata</taxon>
        <taxon>Arachnida</taxon>
        <taxon>Acari</taxon>
        <taxon>Parasitiformes</taxon>
        <taxon>Ixodida</taxon>
        <taxon>Ixodoidea</taxon>
        <taxon>Ixodidae</taxon>
        <taxon>Ixodinae</taxon>
        <taxon>Ixodes</taxon>
    </lineage>
</organism>
<reference evidence="1 2" key="1">
    <citation type="journal article" date="2020" name="Cell">
        <title>Large-Scale Comparative Analyses of Tick Genomes Elucidate Their Genetic Diversity and Vector Capacities.</title>
        <authorList>
            <consortium name="Tick Genome and Microbiome Consortium (TIGMIC)"/>
            <person name="Jia N."/>
            <person name="Wang J."/>
            <person name="Shi W."/>
            <person name="Du L."/>
            <person name="Sun Y."/>
            <person name="Zhan W."/>
            <person name="Jiang J.F."/>
            <person name="Wang Q."/>
            <person name="Zhang B."/>
            <person name="Ji P."/>
            <person name="Bell-Sakyi L."/>
            <person name="Cui X.M."/>
            <person name="Yuan T.T."/>
            <person name="Jiang B.G."/>
            <person name="Yang W.F."/>
            <person name="Lam T.T."/>
            <person name="Chang Q.C."/>
            <person name="Ding S.J."/>
            <person name="Wang X.J."/>
            <person name="Zhu J.G."/>
            <person name="Ruan X.D."/>
            <person name="Zhao L."/>
            <person name="Wei J.T."/>
            <person name="Ye R.Z."/>
            <person name="Que T.C."/>
            <person name="Du C.H."/>
            <person name="Zhou Y.H."/>
            <person name="Cheng J.X."/>
            <person name="Dai P.F."/>
            <person name="Guo W.B."/>
            <person name="Han X.H."/>
            <person name="Huang E.J."/>
            <person name="Li L.F."/>
            <person name="Wei W."/>
            <person name="Gao Y.C."/>
            <person name="Liu J.Z."/>
            <person name="Shao H.Z."/>
            <person name="Wang X."/>
            <person name="Wang C.C."/>
            <person name="Yang T.C."/>
            <person name="Huo Q.B."/>
            <person name="Li W."/>
            <person name="Chen H.Y."/>
            <person name="Chen S.E."/>
            <person name="Zhou L.G."/>
            <person name="Ni X.B."/>
            <person name="Tian J.H."/>
            <person name="Sheng Y."/>
            <person name="Liu T."/>
            <person name="Pan Y.S."/>
            <person name="Xia L.Y."/>
            <person name="Li J."/>
            <person name="Zhao F."/>
            <person name="Cao W.C."/>
        </authorList>
    </citation>
    <scope>NUCLEOTIDE SEQUENCE [LARGE SCALE GENOMIC DNA]</scope>
    <source>
        <strain evidence="1">Iper-2018</strain>
    </source>
</reference>
<name>A0AC60PBK5_IXOPE</name>
<dbReference type="Proteomes" id="UP000805193">
    <property type="component" value="Unassembled WGS sequence"/>
</dbReference>
<protein>
    <submittedName>
        <fullName evidence="1">Uncharacterized protein</fullName>
    </submittedName>
</protein>
<sequence length="799" mass="89760">MLQTDTGSAPWRLHFKIEKKIRGVVQLRADIRRRGRDELCARLEGSRECSESCSVSGQSAWVVRAVRRGFAMRPVRLFRKTGEQRFRSFGKCAICPPSSTRSLGEENRPRKRRGTRQGFPSLSPFTESLLAHGPKYAPAVTNTRVVLQLAAVYEIAVKISEDTRQDFVAAGSGAVCFHGGTKKTKTAATPAIKELQSAELKVLQAKKRAGLTDWDCCVKISSSVFAVEEVGVMTSPVASTTSLMSMRTSSGRNSNRDRDIEGNQHFYHGATMGIPVPSDYGPAAGASGEKNPERKLNKRHKIRRTREKSSASQKQAVQPEESSSDGHLHMTETNTERKAEDLGLVSQWNCRGDCRKRGALTQFLATRDCKPVAIAIQETGNVPSLSGYIAFCRETEDEDEEPRVATLVAKHVPVIEHKLAAAKPHFFLKLLAKDQGKCSLFLLNKEQPTHRGRPGRHGVLGYLRDTPKGRKLMVVIENLGLTLLYQTGAPTRMRNSVSRDTPKKTVLTTNQAPEIDPHLLHQWFACHSLTKMWKKQKHSRTPRKRIAELTKKAEQYAEDLTQANWHRMCDQLQGTLGAKKTWSIFCNLLDPTKAKTKTKKALAKLLITLSREERSRLWETLMERYIASRPRPNYHQCPESEDEKDEHPLDADTMEQEVRNALLHISHSTAPVNDTITYRILKNLDDDSISAFTEYFIRIWSTGEFPRACKRADIALIPKPGKPLSLQNLCPVSLTPCVGKLMEHIVLRRLEPHLESRSFFANSIFGFRPNFSAQDVLLQLKEDVLDHPSRAQTRAALAL</sequence>
<evidence type="ECO:0000313" key="1">
    <source>
        <dbReference type="EMBL" id="KAG0417001.1"/>
    </source>
</evidence>
<accession>A0AC60PBK5</accession>
<gene>
    <name evidence="1" type="ORF">HPB47_005957</name>
</gene>
<dbReference type="EMBL" id="JABSTQ010010899">
    <property type="protein sequence ID" value="KAG0417001.1"/>
    <property type="molecule type" value="Genomic_DNA"/>
</dbReference>
<evidence type="ECO:0000313" key="2">
    <source>
        <dbReference type="Proteomes" id="UP000805193"/>
    </source>
</evidence>
<keyword evidence="2" id="KW-1185">Reference proteome</keyword>